<organism evidence="2 3">
    <name type="scientific">Candidatus Magnetoglobus multicellularis str. Araruama</name>
    <dbReference type="NCBI Taxonomy" id="890399"/>
    <lineage>
        <taxon>Bacteria</taxon>
        <taxon>Pseudomonadati</taxon>
        <taxon>Thermodesulfobacteriota</taxon>
        <taxon>Desulfobacteria</taxon>
        <taxon>Desulfobacterales</taxon>
        <taxon>Desulfobacteraceae</taxon>
        <taxon>Candidatus Magnetoglobus</taxon>
    </lineage>
</organism>
<comment type="caution">
    <text evidence="2">The sequence shown here is derived from an EMBL/GenBank/DDBJ whole genome shotgun (WGS) entry which is preliminary data.</text>
</comment>
<protein>
    <recommendedName>
        <fullName evidence="1">Amidohydrolase-related domain-containing protein</fullName>
    </recommendedName>
</protein>
<dbReference type="Gene3D" id="3.20.20.140">
    <property type="entry name" value="Metal-dependent hydrolases"/>
    <property type="match status" value="1"/>
</dbReference>
<dbReference type="Proteomes" id="UP000189670">
    <property type="component" value="Unassembled WGS sequence"/>
</dbReference>
<name>A0A1V1NT35_9BACT</name>
<dbReference type="EMBL" id="ATBP01002520">
    <property type="protein sequence ID" value="ETR65762.1"/>
    <property type="molecule type" value="Genomic_DNA"/>
</dbReference>
<dbReference type="GO" id="GO:0016787">
    <property type="term" value="F:hydrolase activity"/>
    <property type="evidence" value="ECO:0007669"/>
    <property type="project" value="InterPro"/>
</dbReference>
<evidence type="ECO:0000313" key="2">
    <source>
        <dbReference type="EMBL" id="ETR65762.1"/>
    </source>
</evidence>
<dbReference type="AlphaFoldDB" id="A0A1V1NT35"/>
<proteinExistence type="predicted"/>
<sequence>WMGQCKHNLYTDISMWQKRYKQNTSEFALCLRKALDMFGFQKILFGTDWPFTSAVMSQKNYVQAILNLKKQKPFFLSSELNGVLCHNAKNLIALNHKGGS</sequence>
<gene>
    <name evidence="2" type="ORF">OMM_13749</name>
</gene>
<dbReference type="Pfam" id="PF04909">
    <property type="entry name" value="Amidohydro_2"/>
    <property type="match status" value="1"/>
</dbReference>
<dbReference type="InterPro" id="IPR032466">
    <property type="entry name" value="Metal_Hydrolase"/>
</dbReference>
<feature type="non-terminal residue" evidence="2">
    <location>
        <position position="1"/>
    </location>
</feature>
<evidence type="ECO:0000313" key="3">
    <source>
        <dbReference type="Proteomes" id="UP000189670"/>
    </source>
</evidence>
<feature type="domain" description="Amidohydrolase-related" evidence="1">
    <location>
        <begin position="8"/>
        <end position="89"/>
    </location>
</feature>
<dbReference type="InterPro" id="IPR006680">
    <property type="entry name" value="Amidohydro-rel"/>
</dbReference>
<reference evidence="3" key="1">
    <citation type="submission" date="2012-11" db="EMBL/GenBank/DDBJ databases">
        <authorList>
            <person name="Lucero-Rivera Y.E."/>
            <person name="Tovar-Ramirez D."/>
        </authorList>
    </citation>
    <scope>NUCLEOTIDE SEQUENCE [LARGE SCALE GENOMIC DNA]</scope>
    <source>
        <strain evidence="3">Araruama</strain>
    </source>
</reference>
<evidence type="ECO:0000259" key="1">
    <source>
        <dbReference type="Pfam" id="PF04909"/>
    </source>
</evidence>
<accession>A0A1V1NT35</accession>
<dbReference type="SUPFAM" id="SSF51556">
    <property type="entry name" value="Metallo-dependent hydrolases"/>
    <property type="match status" value="1"/>
</dbReference>